<dbReference type="KEGG" id="hqi:H9L05_00375"/>
<gene>
    <name evidence="1" type="ORF">H9L05_00375</name>
</gene>
<keyword evidence="2" id="KW-1185">Reference proteome</keyword>
<evidence type="ECO:0000313" key="1">
    <source>
        <dbReference type="EMBL" id="QNP52315.1"/>
    </source>
</evidence>
<reference evidence="1 2" key="1">
    <citation type="submission" date="2020-08" db="EMBL/GenBank/DDBJ databases">
        <title>Genome sequence of Hymenobacter qilianensis JCM 19763T.</title>
        <authorList>
            <person name="Hyun D.-W."/>
            <person name="Bae J.-W."/>
        </authorList>
    </citation>
    <scope>NUCLEOTIDE SEQUENCE [LARGE SCALE GENOMIC DNA]</scope>
    <source>
        <strain evidence="1 2">JCM 19763</strain>
    </source>
</reference>
<proteinExistence type="predicted"/>
<dbReference type="AlphaFoldDB" id="A0A7H0GVJ9"/>
<evidence type="ECO:0000313" key="2">
    <source>
        <dbReference type="Proteomes" id="UP000516093"/>
    </source>
</evidence>
<accession>A0A7H0GVJ9</accession>
<organism evidence="1 2">
    <name type="scientific">Hymenobacter qilianensis</name>
    <dbReference type="NCBI Taxonomy" id="1385715"/>
    <lineage>
        <taxon>Bacteria</taxon>
        <taxon>Pseudomonadati</taxon>
        <taxon>Bacteroidota</taxon>
        <taxon>Cytophagia</taxon>
        <taxon>Cytophagales</taxon>
        <taxon>Hymenobacteraceae</taxon>
        <taxon>Hymenobacter</taxon>
    </lineage>
</organism>
<protein>
    <submittedName>
        <fullName evidence="1">Uncharacterized protein</fullName>
    </submittedName>
</protein>
<dbReference type="Proteomes" id="UP000516093">
    <property type="component" value="Chromosome"/>
</dbReference>
<dbReference type="RefSeq" id="WP_187732573.1">
    <property type="nucleotide sequence ID" value="NZ_BMFN01000002.1"/>
</dbReference>
<dbReference type="EMBL" id="CP060784">
    <property type="protein sequence ID" value="QNP52315.1"/>
    <property type="molecule type" value="Genomic_DNA"/>
</dbReference>
<name>A0A7H0GVJ9_9BACT</name>
<sequence length="63" mass="7448">MDKLRCRKAAFSNETIRTFSLTNGAVGRFGPAYEYIQMWLKERPYCWSSGRIEHFLTLFLPEI</sequence>